<evidence type="ECO:0000313" key="1">
    <source>
        <dbReference type="EMBL" id="QTA91038.1"/>
    </source>
</evidence>
<reference evidence="1" key="1">
    <citation type="journal article" date="2021" name="Microb. Physiol.">
        <title>Proteogenomic Insights into the Physiology of Marine, Sulfate-Reducing, Filamentous Desulfonema limicola and Desulfonema magnum.</title>
        <authorList>
            <person name="Schnaars V."/>
            <person name="Wohlbrand L."/>
            <person name="Scheve S."/>
            <person name="Hinrichs C."/>
            <person name="Reinhardt R."/>
            <person name="Rabus R."/>
        </authorList>
    </citation>
    <scope>NUCLEOTIDE SEQUENCE</scope>
    <source>
        <strain evidence="1">4be13</strain>
    </source>
</reference>
<dbReference type="EMBL" id="CP061800">
    <property type="protein sequence ID" value="QTA91038.1"/>
    <property type="molecule type" value="Genomic_DNA"/>
</dbReference>
<dbReference type="RefSeq" id="WP_207678982.1">
    <property type="nucleotide sequence ID" value="NZ_CP061800.1"/>
</dbReference>
<sequence length="166" mass="20034">MVYKDYLKAARKHEITCEIIAEKLNEEKQRKDKKHRGHVVKSLTLTLYYLSGYIIECMVKYAIYDLNGYGSKDDVKDLNEKGLTYHTHIRFHPFKRYTEHLNNLMSGTIPLINDEKNIPEETVRIYKEWDATIRYSYEMKYDEIHYIRFYEYAKEIFKIIKDNTKG</sequence>
<keyword evidence="2" id="KW-1185">Reference proteome</keyword>
<dbReference type="KEGG" id="dmm:dnm_071040"/>
<organism evidence="1 2">
    <name type="scientific">Desulfonema magnum</name>
    <dbReference type="NCBI Taxonomy" id="45655"/>
    <lineage>
        <taxon>Bacteria</taxon>
        <taxon>Pseudomonadati</taxon>
        <taxon>Thermodesulfobacteriota</taxon>
        <taxon>Desulfobacteria</taxon>
        <taxon>Desulfobacterales</taxon>
        <taxon>Desulfococcaceae</taxon>
        <taxon>Desulfonema</taxon>
    </lineage>
</organism>
<accession>A0A975BTB9</accession>
<name>A0A975BTB9_9BACT</name>
<protein>
    <submittedName>
        <fullName evidence="1">Uncharacterized protein</fullName>
    </submittedName>
</protein>
<gene>
    <name evidence="1" type="ORF">dnm_071040</name>
</gene>
<dbReference type="Proteomes" id="UP000663722">
    <property type="component" value="Chromosome"/>
</dbReference>
<proteinExistence type="predicted"/>
<dbReference type="AlphaFoldDB" id="A0A975BTB9"/>
<evidence type="ECO:0000313" key="2">
    <source>
        <dbReference type="Proteomes" id="UP000663722"/>
    </source>
</evidence>